<evidence type="ECO:0000313" key="3">
    <source>
        <dbReference type="EMBL" id="MBG2879884.1"/>
    </source>
</evidence>
<gene>
    <name evidence="3" type="ORF">I4902_11440</name>
</gene>
<dbReference type="Gene3D" id="2.160.20.10">
    <property type="entry name" value="Single-stranded right-handed beta-helix, Pectin lyase-like"/>
    <property type="match status" value="1"/>
</dbReference>
<keyword evidence="1" id="KW-0732">Signal</keyword>
<dbReference type="Pfam" id="PF05860">
    <property type="entry name" value="TPS"/>
    <property type="match status" value="1"/>
</dbReference>
<dbReference type="InterPro" id="IPR012334">
    <property type="entry name" value="Pectin_lyas_fold"/>
</dbReference>
<keyword evidence="4" id="KW-1185">Reference proteome</keyword>
<name>A0ABS0IV39_9GAMM</name>
<feature type="chain" id="PRO_5046974808" evidence="1">
    <location>
        <begin position="22"/>
        <end position="379"/>
    </location>
</feature>
<dbReference type="InterPro" id="IPR008638">
    <property type="entry name" value="FhaB/CdiA-like_TPS"/>
</dbReference>
<feature type="signal peptide" evidence="1">
    <location>
        <begin position="1"/>
        <end position="21"/>
    </location>
</feature>
<dbReference type="EMBL" id="JADSJP010000017">
    <property type="protein sequence ID" value="MBG2879884.1"/>
    <property type="molecule type" value="Genomic_DNA"/>
</dbReference>
<sequence length="379" mass="42702">MKLKIIAIIIGFISTSSICFASNEIIIEPSNEKKVSYNKHESFNVDKSGLTLNNIEAKADYIINEVINGPSSLLEGNIDVKGQTAHVVIANPNGIICDNCSFSNTLSETLVTGKPIIEQGELIGYHLENHISFHDPRYYNESIKENFGRIILRSDKHKFNMAFNQINIISNNINLEKGFISSRGNIVIDTGVIRSYLNKNKSYPLINGMRTLEAAYEVRRQITLGNKNNTTLSQGLFSLNRVIINADNTTLDNYGIIRANNKSKKSILFNLSNTKFNNYHYISTQGLTLNLKGYSTFTNKKDGFIIQSLGNRIDRRRGVTLKDTAVPMNNLTIALSHNGQFINEGVYKTIRLYTQDKKIDRIDNHNAVLNSYDKLLKIK</sequence>
<comment type="caution">
    <text evidence="3">The sequence shown here is derived from an EMBL/GenBank/DDBJ whole genome shotgun (WGS) entry which is preliminary data.</text>
</comment>
<dbReference type="SUPFAM" id="SSF51126">
    <property type="entry name" value="Pectin lyase-like"/>
    <property type="match status" value="1"/>
</dbReference>
<dbReference type="NCBIfam" id="TIGR01901">
    <property type="entry name" value="adhes_NPXG"/>
    <property type="match status" value="1"/>
</dbReference>
<evidence type="ECO:0000256" key="1">
    <source>
        <dbReference type="SAM" id="SignalP"/>
    </source>
</evidence>
<proteinExistence type="predicted"/>
<dbReference type="Proteomes" id="UP000614721">
    <property type="component" value="Unassembled WGS sequence"/>
</dbReference>
<dbReference type="InterPro" id="IPR011050">
    <property type="entry name" value="Pectin_lyase_fold/virulence"/>
</dbReference>
<accession>A0ABS0IV39</accession>
<feature type="domain" description="Filamentous haemagglutinin FhaB/tRNA nuclease CdiA-like TPS" evidence="2">
    <location>
        <begin position="21"/>
        <end position="120"/>
    </location>
</feature>
<evidence type="ECO:0000313" key="4">
    <source>
        <dbReference type="Proteomes" id="UP000614721"/>
    </source>
</evidence>
<protein>
    <submittedName>
        <fullName evidence="3">Filamentous hemagglutinin N-terminal domain-containing protein</fullName>
    </submittedName>
</protein>
<reference evidence="3 4" key="1">
    <citation type="submission" date="2020-11" db="EMBL/GenBank/DDBJ databases">
        <title>Enhanced detection system for hospital associated transmission using whole genome sequencing surveillance.</title>
        <authorList>
            <person name="Harrison L.H."/>
            <person name="Van Tyne D."/>
            <person name="Marsh J.W."/>
            <person name="Griffith M.P."/>
            <person name="Snyder D.J."/>
            <person name="Cooper V.S."/>
            <person name="Mustapha M."/>
        </authorList>
    </citation>
    <scope>NUCLEOTIDE SEQUENCE [LARGE SCALE GENOMIC DNA]</scope>
    <source>
        <strain evidence="3 4">PR00075</strain>
    </source>
</reference>
<dbReference type="SMART" id="SM00912">
    <property type="entry name" value="Haemagg_act"/>
    <property type="match status" value="1"/>
</dbReference>
<dbReference type="RefSeq" id="WP_196566765.1">
    <property type="nucleotide sequence ID" value="NZ_JADRYY010000007.1"/>
</dbReference>
<evidence type="ECO:0000259" key="2">
    <source>
        <dbReference type="SMART" id="SM00912"/>
    </source>
</evidence>
<organism evidence="3 4">
    <name type="scientific">Proteus alimentorum</name>
    <dbReference type="NCBI Taxonomy" id="1973495"/>
    <lineage>
        <taxon>Bacteria</taxon>
        <taxon>Pseudomonadati</taxon>
        <taxon>Pseudomonadota</taxon>
        <taxon>Gammaproteobacteria</taxon>
        <taxon>Enterobacterales</taxon>
        <taxon>Morganellaceae</taxon>
        <taxon>Proteus</taxon>
    </lineage>
</organism>